<dbReference type="InterPro" id="IPR002676">
    <property type="entry name" value="RimM_N"/>
</dbReference>
<dbReference type="RefSeq" id="WP_211873642.1">
    <property type="nucleotide sequence ID" value="NZ_JAAEDH010000006.1"/>
</dbReference>
<name>A0AAF1K1L0_9PROT</name>
<dbReference type="InterPro" id="IPR009000">
    <property type="entry name" value="Transl_B-barrel_sf"/>
</dbReference>
<dbReference type="GO" id="GO:0005840">
    <property type="term" value="C:ribosome"/>
    <property type="evidence" value="ECO:0007669"/>
    <property type="project" value="InterPro"/>
</dbReference>
<comment type="subunit">
    <text evidence="5">Binds ribosomal protein uS19.</text>
</comment>
<comment type="function">
    <text evidence="5">An accessory protein needed during the final step in the assembly of 30S ribosomal subunit, possibly for assembly of the head region. Essential for efficient processing of 16S rRNA. May be needed both before and after RbfA during the maturation of 16S rRNA. It has affinity for free ribosomal 30S subunits but not for 70S ribosomes.</text>
</comment>
<comment type="domain">
    <text evidence="5">The PRC barrel domain binds ribosomal protein uS19.</text>
</comment>
<gene>
    <name evidence="5 8" type="primary">rimM</name>
    <name evidence="8" type="ORF">GXW79_06990</name>
</gene>
<accession>A0AAF1K1L0</accession>
<dbReference type="InterPro" id="IPR036976">
    <property type="entry name" value="RimM_N_sf"/>
</dbReference>
<evidence type="ECO:0000313" key="8">
    <source>
        <dbReference type="EMBL" id="MBR0654819.1"/>
    </source>
</evidence>
<evidence type="ECO:0000256" key="4">
    <source>
        <dbReference type="ARBA" id="ARBA00023186"/>
    </source>
</evidence>
<reference evidence="8" key="1">
    <citation type="submission" date="2020-01" db="EMBL/GenBank/DDBJ databases">
        <authorList>
            <person name="Rat A."/>
        </authorList>
    </citation>
    <scope>NUCLEOTIDE SEQUENCE</scope>
    <source>
        <strain evidence="8">LMG 28251</strain>
    </source>
</reference>
<comment type="caution">
    <text evidence="8">The sequence shown here is derived from an EMBL/GenBank/DDBJ whole genome shotgun (WGS) entry which is preliminary data.</text>
</comment>
<dbReference type="Pfam" id="PF01782">
    <property type="entry name" value="RimM"/>
    <property type="match status" value="1"/>
</dbReference>
<evidence type="ECO:0000256" key="1">
    <source>
        <dbReference type="ARBA" id="ARBA00022490"/>
    </source>
</evidence>
<evidence type="ECO:0000256" key="3">
    <source>
        <dbReference type="ARBA" id="ARBA00022552"/>
    </source>
</evidence>
<evidence type="ECO:0000256" key="5">
    <source>
        <dbReference type="HAMAP-Rule" id="MF_00014"/>
    </source>
</evidence>
<comment type="subcellular location">
    <subcellularLocation>
        <location evidence="5">Cytoplasm</location>
    </subcellularLocation>
</comment>
<keyword evidence="9" id="KW-1185">Reference proteome</keyword>
<dbReference type="GO" id="GO:0005737">
    <property type="term" value="C:cytoplasm"/>
    <property type="evidence" value="ECO:0007669"/>
    <property type="project" value="UniProtKB-SubCell"/>
</dbReference>
<dbReference type="InterPro" id="IPR011033">
    <property type="entry name" value="PRC_barrel-like_sf"/>
</dbReference>
<keyword evidence="4 5" id="KW-0143">Chaperone</keyword>
<dbReference type="PANTHER" id="PTHR33692:SF1">
    <property type="entry name" value="RIBOSOME MATURATION FACTOR RIMM"/>
    <property type="match status" value="1"/>
</dbReference>
<keyword evidence="3 5" id="KW-0698">rRNA processing</keyword>
<feature type="domain" description="RimM N-terminal" evidence="6">
    <location>
        <begin position="8"/>
        <end position="83"/>
    </location>
</feature>
<dbReference type="SUPFAM" id="SSF50346">
    <property type="entry name" value="PRC-barrel domain"/>
    <property type="match status" value="1"/>
</dbReference>
<dbReference type="Gene3D" id="2.30.30.240">
    <property type="entry name" value="PRC-barrel domain"/>
    <property type="match status" value="1"/>
</dbReference>
<dbReference type="Pfam" id="PF24986">
    <property type="entry name" value="PRC_RimM"/>
    <property type="match status" value="1"/>
</dbReference>
<comment type="similarity">
    <text evidence="5">Belongs to the RimM family.</text>
</comment>
<sequence length="172" mass="17890">MTAQRILVGEIGRPHGVRGLVKLRVFLTDPASIGTLGALTDAAGVQRIKLTVKADGLGQIEGVADRDAAARLTGTRLYVERAQLPPTEEEEFYLADLVGLSAVTEAGAPLGSVRAVEEHGAGAYLVVGEGRGEQLIPFTRAAVPVVDLGARRLVVIPPAEIIVPPQDGEAAA</sequence>
<protein>
    <recommendedName>
        <fullName evidence="5">Ribosome maturation factor RimM</fullName>
    </recommendedName>
</protein>
<dbReference type="NCBIfam" id="TIGR02273">
    <property type="entry name" value="16S_RimM"/>
    <property type="match status" value="1"/>
</dbReference>
<proteinExistence type="inferred from homology"/>
<dbReference type="Proteomes" id="UP001196068">
    <property type="component" value="Unassembled WGS sequence"/>
</dbReference>
<dbReference type="GO" id="GO:0006364">
    <property type="term" value="P:rRNA processing"/>
    <property type="evidence" value="ECO:0007669"/>
    <property type="project" value="UniProtKB-UniRule"/>
</dbReference>
<dbReference type="GO" id="GO:0042274">
    <property type="term" value="P:ribosomal small subunit biogenesis"/>
    <property type="evidence" value="ECO:0007669"/>
    <property type="project" value="UniProtKB-UniRule"/>
</dbReference>
<dbReference type="EMBL" id="JAAEDH010000006">
    <property type="protein sequence ID" value="MBR0654819.1"/>
    <property type="molecule type" value="Genomic_DNA"/>
</dbReference>
<evidence type="ECO:0000313" key="9">
    <source>
        <dbReference type="Proteomes" id="UP001196068"/>
    </source>
</evidence>
<dbReference type="AlphaFoldDB" id="A0AAF1K1L0"/>
<dbReference type="GO" id="GO:0043022">
    <property type="term" value="F:ribosome binding"/>
    <property type="evidence" value="ECO:0007669"/>
    <property type="project" value="InterPro"/>
</dbReference>
<organism evidence="8 9">
    <name type="scientific">Plastoroseomonas arctica</name>
    <dbReference type="NCBI Taxonomy" id="1509237"/>
    <lineage>
        <taxon>Bacteria</taxon>
        <taxon>Pseudomonadati</taxon>
        <taxon>Pseudomonadota</taxon>
        <taxon>Alphaproteobacteria</taxon>
        <taxon>Acetobacterales</taxon>
        <taxon>Acetobacteraceae</taxon>
        <taxon>Plastoroseomonas</taxon>
    </lineage>
</organism>
<evidence type="ECO:0000256" key="2">
    <source>
        <dbReference type="ARBA" id="ARBA00022517"/>
    </source>
</evidence>
<dbReference type="SUPFAM" id="SSF50447">
    <property type="entry name" value="Translation proteins"/>
    <property type="match status" value="1"/>
</dbReference>
<feature type="domain" description="Ribosome maturation factor RimM PRC barrel" evidence="7">
    <location>
        <begin position="96"/>
        <end position="160"/>
    </location>
</feature>
<reference evidence="8" key="2">
    <citation type="journal article" date="2021" name="Syst. Appl. Microbiol.">
        <title>Roseomonas hellenica sp. nov., isolated from roots of wild-growing Alkanna tinctoria.</title>
        <authorList>
            <person name="Rat A."/>
            <person name="Naranjo H.D."/>
            <person name="Lebbe L."/>
            <person name="Cnockaert M."/>
            <person name="Krigas N."/>
            <person name="Grigoriadou K."/>
            <person name="Maloupa E."/>
            <person name="Willems A."/>
        </authorList>
    </citation>
    <scope>NUCLEOTIDE SEQUENCE</scope>
    <source>
        <strain evidence="8">LMG 28251</strain>
    </source>
</reference>
<evidence type="ECO:0000259" key="7">
    <source>
        <dbReference type="Pfam" id="PF24986"/>
    </source>
</evidence>
<evidence type="ECO:0000259" key="6">
    <source>
        <dbReference type="Pfam" id="PF01782"/>
    </source>
</evidence>
<dbReference type="HAMAP" id="MF_00014">
    <property type="entry name" value="Ribosome_mat_RimM"/>
    <property type="match status" value="1"/>
</dbReference>
<keyword evidence="2 5" id="KW-0690">Ribosome biogenesis</keyword>
<dbReference type="PANTHER" id="PTHR33692">
    <property type="entry name" value="RIBOSOME MATURATION FACTOR RIMM"/>
    <property type="match status" value="1"/>
</dbReference>
<dbReference type="InterPro" id="IPR011961">
    <property type="entry name" value="RimM"/>
</dbReference>
<dbReference type="InterPro" id="IPR056792">
    <property type="entry name" value="PRC_RimM"/>
</dbReference>
<keyword evidence="1 5" id="KW-0963">Cytoplasm</keyword>
<dbReference type="Gene3D" id="2.40.30.60">
    <property type="entry name" value="RimM"/>
    <property type="match status" value="1"/>
</dbReference>